<keyword evidence="1" id="KW-0472">Membrane</keyword>
<name>A0ABS9P563_9GAMM</name>
<dbReference type="RefSeq" id="WP_238975949.1">
    <property type="nucleotide sequence ID" value="NZ_JABFUC010000002.1"/>
</dbReference>
<protein>
    <recommendedName>
        <fullName evidence="4">DUF3311 domain-containing protein</fullName>
    </recommendedName>
</protein>
<evidence type="ECO:0000256" key="1">
    <source>
        <dbReference type="SAM" id="Phobius"/>
    </source>
</evidence>
<reference evidence="2 3" key="1">
    <citation type="submission" date="2020-05" db="EMBL/GenBank/DDBJ databases">
        <title>Comparative genomic analysis of denitrifying bacteria from Halomonas genus.</title>
        <authorList>
            <person name="Wang L."/>
            <person name="Shao Z."/>
        </authorList>
    </citation>
    <scope>NUCLEOTIDE SEQUENCE [LARGE SCALE GENOMIC DNA]</scope>
    <source>
        <strain evidence="2 3">A4</strain>
    </source>
</reference>
<keyword evidence="3" id="KW-1185">Reference proteome</keyword>
<evidence type="ECO:0008006" key="4">
    <source>
        <dbReference type="Google" id="ProtNLM"/>
    </source>
</evidence>
<comment type="caution">
    <text evidence="2">The sequence shown here is derived from an EMBL/GenBank/DDBJ whole genome shotgun (WGS) entry which is preliminary data.</text>
</comment>
<proteinExistence type="predicted"/>
<accession>A0ABS9P563</accession>
<feature type="transmembrane region" description="Helical" evidence="1">
    <location>
        <begin position="12"/>
        <end position="31"/>
    </location>
</feature>
<evidence type="ECO:0000313" key="2">
    <source>
        <dbReference type="EMBL" id="MCG6656920.1"/>
    </source>
</evidence>
<keyword evidence="1" id="KW-0812">Transmembrane</keyword>
<keyword evidence="1" id="KW-1133">Transmembrane helix</keyword>
<sequence>MRKTFPPCKIAIYGGMLLGFLMLESPLIMIANTVDPMVMGVPFLFVWNLGWWAFLTGLFLMAYLTNWGSGRVPATQPSR</sequence>
<organism evidence="2 3">
    <name type="scientific">Billgrantia campisalis</name>
    <dbReference type="NCBI Taxonomy" id="74661"/>
    <lineage>
        <taxon>Bacteria</taxon>
        <taxon>Pseudomonadati</taxon>
        <taxon>Pseudomonadota</taxon>
        <taxon>Gammaproteobacteria</taxon>
        <taxon>Oceanospirillales</taxon>
        <taxon>Halomonadaceae</taxon>
        <taxon>Billgrantia</taxon>
    </lineage>
</organism>
<evidence type="ECO:0000313" key="3">
    <source>
        <dbReference type="Proteomes" id="UP000814385"/>
    </source>
</evidence>
<dbReference type="EMBL" id="JABFUC010000002">
    <property type="protein sequence ID" value="MCG6656920.1"/>
    <property type="molecule type" value="Genomic_DNA"/>
</dbReference>
<gene>
    <name evidence="2" type="ORF">HOP52_03885</name>
</gene>
<dbReference type="Proteomes" id="UP000814385">
    <property type="component" value="Unassembled WGS sequence"/>
</dbReference>
<feature type="transmembrane region" description="Helical" evidence="1">
    <location>
        <begin position="43"/>
        <end position="64"/>
    </location>
</feature>